<proteinExistence type="predicted"/>
<reference evidence="1" key="1">
    <citation type="submission" date="2022-04" db="EMBL/GenBank/DDBJ databases">
        <title>Genome of the entomopathogenic fungus Entomophthora muscae.</title>
        <authorList>
            <person name="Elya C."/>
            <person name="Lovett B.R."/>
            <person name="Lee E."/>
            <person name="Macias A.M."/>
            <person name="Hajek A.E."/>
            <person name="De Bivort B.L."/>
            <person name="Kasson M.T."/>
            <person name="De Fine Licht H.H."/>
            <person name="Stajich J.E."/>
        </authorList>
    </citation>
    <scope>NUCLEOTIDE SEQUENCE</scope>
    <source>
        <strain evidence="1">Berkeley</strain>
    </source>
</reference>
<keyword evidence="2" id="KW-1185">Reference proteome</keyword>
<dbReference type="EMBL" id="QTSX02000017">
    <property type="protein sequence ID" value="KAJ9090097.1"/>
    <property type="molecule type" value="Genomic_DNA"/>
</dbReference>
<name>A0ACC2UT35_9FUNG</name>
<accession>A0ACC2UT35</accession>
<comment type="caution">
    <text evidence="1">The sequence shown here is derived from an EMBL/GenBank/DDBJ whole genome shotgun (WGS) entry which is preliminary data.</text>
</comment>
<gene>
    <name evidence="1" type="primary">CIAPIN1_1</name>
    <name evidence="1" type="ORF">DSO57_1006166</name>
</gene>
<protein>
    <submittedName>
        <fullName evidence="1">Anamorsin</fullName>
    </submittedName>
</protein>
<sequence length="243" mass="26635">MSPNIFDKVAPEQKVLLVGSFKTPSSELTLARENILKCAGSQDSLDFEQLERLQEVTIPSNKYDHIFVGLTPYDSELSPANLKQLISSLKPSGKIVYQVSANQEKANELESHFKLAGYIAVKSEVSNNDSSLFKFEACKPAYEVGASMKLSFKKKSVDNSKVSLWEAAEDELLNEDDLLEEEDLSKPTKDSLAKPDCGPAAKKKACKNCSCGLAEIEAAEALAEKPAVSTEKCEILLWKLLLG</sequence>
<evidence type="ECO:0000313" key="2">
    <source>
        <dbReference type="Proteomes" id="UP001165960"/>
    </source>
</evidence>
<organism evidence="1 2">
    <name type="scientific">Entomophthora muscae</name>
    <dbReference type="NCBI Taxonomy" id="34485"/>
    <lineage>
        <taxon>Eukaryota</taxon>
        <taxon>Fungi</taxon>
        <taxon>Fungi incertae sedis</taxon>
        <taxon>Zoopagomycota</taxon>
        <taxon>Entomophthoromycotina</taxon>
        <taxon>Entomophthoromycetes</taxon>
        <taxon>Entomophthorales</taxon>
        <taxon>Entomophthoraceae</taxon>
        <taxon>Entomophthora</taxon>
    </lineage>
</organism>
<evidence type="ECO:0000313" key="1">
    <source>
        <dbReference type="EMBL" id="KAJ9090097.1"/>
    </source>
</evidence>
<dbReference type="Proteomes" id="UP001165960">
    <property type="component" value="Unassembled WGS sequence"/>
</dbReference>